<dbReference type="GeneTree" id="ENSGT00510000049635"/>
<dbReference type="FunFam" id="3.90.70.80:FF:000010">
    <property type="entry name" value="OTU domain-containing protein 1"/>
    <property type="match status" value="1"/>
</dbReference>
<reference evidence="10" key="2">
    <citation type="submission" date="2025-08" db="UniProtKB">
        <authorList>
            <consortium name="Ensembl"/>
        </authorList>
    </citation>
    <scope>IDENTIFICATION</scope>
</reference>
<evidence type="ECO:0000256" key="8">
    <source>
        <dbReference type="ARBA" id="ARBA00074858"/>
    </source>
</evidence>
<dbReference type="GO" id="GO:0070536">
    <property type="term" value="P:protein K63-linked deubiquitination"/>
    <property type="evidence" value="ECO:0007669"/>
    <property type="project" value="TreeGrafter"/>
</dbReference>
<dbReference type="EC" id="3.4.19.12" evidence="2"/>
<organism evidence="10 11">
    <name type="scientific">Scleropages formosus</name>
    <name type="common">Asian bonytongue</name>
    <name type="synonym">Osteoglossum formosum</name>
    <dbReference type="NCBI Taxonomy" id="113540"/>
    <lineage>
        <taxon>Eukaryota</taxon>
        <taxon>Metazoa</taxon>
        <taxon>Chordata</taxon>
        <taxon>Craniata</taxon>
        <taxon>Vertebrata</taxon>
        <taxon>Euteleostomi</taxon>
        <taxon>Actinopterygii</taxon>
        <taxon>Neopterygii</taxon>
        <taxon>Teleostei</taxon>
        <taxon>Osteoglossocephala</taxon>
        <taxon>Osteoglossomorpha</taxon>
        <taxon>Osteoglossiformes</taxon>
        <taxon>Osteoglossidae</taxon>
        <taxon>Scleropages</taxon>
    </lineage>
</organism>
<comment type="function">
    <text evidence="7">Deubiquitinating enzyme that specifically hydrolyzes 'Lys-63'-linked polyubiquitin to monoubiquitin. Required for the stability and translation of a subset mRNAs with a high abundance of rare codons by mediating deubiquitination of 40S ribosomal protein RPS10/eS10, thereby antagonizing ZNF598-mediated 40S ubiquitination. The abundance of rare codons in mRNAs can limit the translation rate and can lead to ribosome collisions that trigger activation of ribosome quality control (RQC) pathway by ZNF598. OTUD1-mediated deubiquitination prevents activation of the RQC and subsequent dissociation of ribosomes and stimulates formation of polysomes and translation.</text>
</comment>
<evidence type="ECO:0000256" key="6">
    <source>
        <dbReference type="ARBA" id="ARBA00022807"/>
    </source>
</evidence>
<dbReference type="Proteomes" id="UP000694397">
    <property type="component" value="Chromosome 7"/>
</dbReference>
<sequence>VQLHSSHLQFHYGPRDARWLKLDLVCHQLDSVEDILHDREGIFDPCCHWCLEEMPALSCYESSEGHSPFPCSLEIIISGPNGLKRVVPVCLVREPGSDRGSHSLYSLRPRRVQCEENDEENSYNGYPEWINEILDQLKVKVAPAVEQKQMGVRLTAESVPRLIQEPPEGSRSRMGALERFPLEEESPLEFNKTGNEDKLKNYLTEVEKQNEYLQDRCKYRFQIIPDGNCLYRAMSQALYGDQSRHAELREQTVYHIADHLEELGPTIEGDVGGFLISAAQDGEWAGYTELLAISHLLDTNIHVTTGGSPQAPTVSSMVHCLGPEDPSKPSIWLSWLSCGHYDVVLDKRLDNPEYEAWWRQRQQQQQEEETVKSLAESLSQMYTEYQSHS</sequence>
<dbReference type="InterPro" id="IPR003323">
    <property type="entry name" value="OTU_dom"/>
</dbReference>
<protein>
    <recommendedName>
        <fullName evidence="8">OTU domain-containing protein 1</fullName>
        <ecNumber evidence="2">3.4.19.12</ecNumber>
    </recommendedName>
</protein>
<reference evidence="10" key="3">
    <citation type="submission" date="2025-09" db="UniProtKB">
        <authorList>
            <consortium name="Ensembl"/>
        </authorList>
    </citation>
    <scope>IDENTIFICATION</scope>
</reference>
<evidence type="ECO:0000256" key="7">
    <source>
        <dbReference type="ARBA" id="ARBA00057633"/>
    </source>
</evidence>
<comment type="catalytic activity">
    <reaction evidence="1">
        <text>Thiol-dependent hydrolysis of ester, thioester, amide, peptide and isopeptide bonds formed by the C-terminal Gly of ubiquitin (a 76-residue protein attached to proteins as an intracellular targeting signal).</text>
        <dbReference type="EC" id="3.4.19.12"/>
    </reaction>
</comment>
<evidence type="ECO:0000313" key="10">
    <source>
        <dbReference type="Ensembl" id="ENSSFOP00015006798.2"/>
    </source>
</evidence>
<dbReference type="PROSITE" id="PS50802">
    <property type="entry name" value="OTU"/>
    <property type="match status" value="1"/>
</dbReference>
<evidence type="ECO:0000256" key="2">
    <source>
        <dbReference type="ARBA" id="ARBA00012759"/>
    </source>
</evidence>
<keyword evidence="4" id="KW-0833">Ubl conjugation pathway</keyword>
<keyword evidence="11" id="KW-1185">Reference proteome</keyword>
<evidence type="ECO:0000256" key="1">
    <source>
        <dbReference type="ARBA" id="ARBA00000707"/>
    </source>
</evidence>
<evidence type="ECO:0000313" key="11">
    <source>
        <dbReference type="Proteomes" id="UP000694397"/>
    </source>
</evidence>
<keyword evidence="6" id="KW-0788">Thiol protease</keyword>
<reference evidence="10 11" key="1">
    <citation type="submission" date="2019-04" db="EMBL/GenBank/DDBJ databases">
        <authorList>
            <consortium name="Wellcome Sanger Institute Data Sharing"/>
        </authorList>
    </citation>
    <scope>NUCLEOTIDE SEQUENCE [LARGE SCALE GENOMIC DNA]</scope>
</reference>
<dbReference type="InterPro" id="IPR050704">
    <property type="entry name" value="Peptidase_C85-like"/>
</dbReference>
<dbReference type="Ensembl" id="ENSSFOT00015006903.2">
    <property type="protein sequence ID" value="ENSSFOP00015006798.2"/>
    <property type="gene ID" value="ENSSFOG00015004492.2"/>
</dbReference>
<dbReference type="InterPro" id="IPR038765">
    <property type="entry name" value="Papain-like_cys_pep_sf"/>
</dbReference>
<proteinExistence type="predicted"/>
<name>A0A8C9UYT5_SCLFO</name>
<dbReference type="PANTHER" id="PTHR12419">
    <property type="entry name" value="OTU DOMAIN CONTAINING PROTEIN"/>
    <property type="match status" value="1"/>
</dbReference>
<dbReference type="GO" id="GO:0006508">
    <property type="term" value="P:proteolysis"/>
    <property type="evidence" value="ECO:0007669"/>
    <property type="project" value="UniProtKB-KW"/>
</dbReference>
<accession>A0A8C9UYT5</accession>
<keyword evidence="5" id="KW-0378">Hydrolase</keyword>
<dbReference type="OrthoDB" id="409956at2759"/>
<dbReference type="Pfam" id="PF02338">
    <property type="entry name" value="OTU"/>
    <property type="match status" value="1"/>
</dbReference>
<dbReference type="AlphaFoldDB" id="A0A8C9UYT5"/>
<dbReference type="SUPFAM" id="SSF54001">
    <property type="entry name" value="Cysteine proteinases"/>
    <property type="match status" value="1"/>
</dbReference>
<dbReference type="PANTHER" id="PTHR12419:SF101">
    <property type="entry name" value="OTU DOMAIN-CONTAINING PROTEIN 1"/>
    <property type="match status" value="1"/>
</dbReference>
<dbReference type="GO" id="GO:0004843">
    <property type="term" value="F:cysteine-type deubiquitinase activity"/>
    <property type="evidence" value="ECO:0007669"/>
    <property type="project" value="UniProtKB-EC"/>
</dbReference>
<keyword evidence="3" id="KW-0645">Protease</keyword>
<evidence type="ECO:0000256" key="5">
    <source>
        <dbReference type="ARBA" id="ARBA00022801"/>
    </source>
</evidence>
<evidence type="ECO:0000259" key="9">
    <source>
        <dbReference type="PROSITE" id="PS50802"/>
    </source>
</evidence>
<feature type="domain" description="OTU" evidence="9">
    <location>
        <begin position="218"/>
        <end position="347"/>
    </location>
</feature>
<evidence type="ECO:0000256" key="3">
    <source>
        <dbReference type="ARBA" id="ARBA00022670"/>
    </source>
</evidence>
<dbReference type="Gene3D" id="3.90.70.80">
    <property type="match status" value="1"/>
</dbReference>
<evidence type="ECO:0000256" key="4">
    <source>
        <dbReference type="ARBA" id="ARBA00022786"/>
    </source>
</evidence>